<dbReference type="GO" id="GO:0006094">
    <property type="term" value="P:gluconeogenesis"/>
    <property type="evidence" value="ECO:0007669"/>
    <property type="project" value="UniProtKB-UniRule"/>
</dbReference>
<comment type="similarity">
    <text evidence="2 7 8">Belongs to the triosephosphate isomerase family.</text>
</comment>
<dbReference type="PANTHER" id="PTHR21139">
    <property type="entry name" value="TRIOSEPHOSPHATE ISOMERASE"/>
    <property type="match status" value="1"/>
</dbReference>
<dbReference type="PROSITE" id="PS00171">
    <property type="entry name" value="TIM_1"/>
    <property type="match status" value="1"/>
</dbReference>
<feature type="binding site" evidence="7">
    <location>
        <begin position="11"/>
        <end position="13"/>
    </location>
    <ligand>
        <name>substrate</name>
    </ligand>
</feature>
<dbReference type="GO" id="GO:0005829">
    <property type="term" value="C:cytosol"/>
    <property type="evidence" value="ECO:0007669"/>
    <property type="project" value="TreeGrafter"/>
</dbReference>
<evidence type="ECO:0000256" key="7">
    <source>
        <dbReference type="HAMAP-Rule" id="MF_00147"/>
    </source>
</evidence>
<dbReference type="InterPro" id="IPR013785">
    <property type="entry name" value="Aldolase_TIM"/>
</dbReference>
<dbReference type="UniPathway" id="UPA00109">
    <property type="reaction ID" value="UER00189"/>
</dbReference>
<evidence type="ECO:0000256" key="5">
    <source>
        <dbReference type="ARBA" id="ARBA00023152"/>
    </source>
</evidence>
<dbReference type="SUPFAM" id="SSF51351">
    <property type="entry name" value="Triosephosphate isomerase (TIM)"/>
    <property type="match status" value="1"/>
</dbReference>
<dbReference type="EMBL" id="NFJD01000004">
    <property type="protein sequence ID" value="OUO56237.1"/>
    <property type="molecule type" value="Genomic_DNA"/>
</dbReference>
<comment type="function">
    <text evidence="7">Involved in the gluconeogenesis. Catalyzes stereospecifically the conversion of dihydroxyacetone phosphate (DHAP) to D-glyceraldehyde-3-phosphate (G3P).</text>
</comment>
<dbReference type="FunFam" id="3.20.20.70:FF:000016">
    <property type="entry name" value="Triosephosphate isomerase"/>
    <property type="match status" value="1"/>
</dbReference>
<comment type="pathway">
    <text evidence="1 7 8">Carbohydrate degradation; glycolysis; D-glyceraldehyde 3-phosphate from glycerone phosphate: step 1/1.</text>
</comment>
<dbReference type="OrthoDB" id="9809429at2"/>
<name>A0A1Y4DAH7_9BACT</name>
<comment type="pathway">
    <text evidence="7 8">Carbohydrate biosynthesis; gluconeogenesis.</text>
</comment>
<keyword evidence="6 7" id="KW-0413">Isomerase</keyword>
<evidence type="ECO:0000313" key="10">
    <source>
        <dbReference type="Proteomes" id="UP000196368"/>
    </source>
</evidence>
<keyword evidence="5 7" id="KW-0324">Glycolysis</keyword>
<feature type="binding site" evidence="7">
    <location>
        <begin position="235"/>
        <end position="236"/>
    </location>
    <ligand>
        <name>substrate</name>
    </ligand>
</feature>
<organism evidence="9 10">
    <name type="scientific">Candidatus Avelusimicrobium gallicola</name>
    <dbReference type="NCBI Taxonomy" id="2562704"/>
    <lineage>
        <taxon>Bacteria</taxon>
        <taxon>Pseudomonadati</taxon>
        <taxon>Elusimicrobiota</taxon>
        <taxon>Elusimicrobia</taxon>
        <taxon>Elusimicrobiales</taxon>
        <taxon>Elusimicrobiaceae</taxon>
        <taxon>Candidatus Avelusimicrobium</taxon>
    </lineage>
</organism>
<keyword evidence="10" id="KW-1185">Reference proteome</keyword>
<dbReference type="Proteomes" id="UP000196368">
    <property type="component" value="Unassembled WGS sequence"/>
</dbReference>
<protein>
    <recommendedName>
        <fullName evidence="7 8">Triosephosphate isomerase</fullName>
        <shortName evidence="7">TIM</shortName>
        <shortName evidence="7">TPI</shortName>
        <ecNumber evidence="7 8">5.3.1.1</ecNumber>
    </recommendedName>
    <alternativeName>
        <fullName evidence="7">Triose-phosphate isomerase</fullName>
    </alternativeName>
</protein>
<feature type="binding site" evidence="7">
    <location>
        <position position="174"/>
    </location>
    <ligand>
        <name>substrate</name>
    </ligand>
</feature>
<evidence type="ECO:0000256" key="3">
    <source>
        <dbReference type="ARBA" id="ARBA00022432"/>
    </source>
</evidence>
<evidence type="ECO:0000256" key="8">
    <source>
        <dbReference type="RuleBase" id="RU363013"/>
    </source>
</evidence>
<dbReference type="AlphaFoldDB" id="A0A1Y4DAH7"/>
<dbReference type="InterPro" id="IPR000652">
    <property type="entry name" value="Triosephosphate_isomerase"/>
</dbReference>
<sequence length="251" mass="26885">MTKRTPIIAGNWKMHNTLAESAALITALTKAGNKNHVEIIVAPSYTSLAKVAELAKGSEIQVAAQDVHWEDKGAFTSAVSPVQAKDAGATHTLIGHSERRSVFGDTDEILNKKVAAALRHGLTVIFCVGETLEEREAGKTLSVIESQLKNGLKDFTEEQLKGLIIAYEPVWAIGTGKTATPDQAQEVHAAIRAYLAKAYSPAFAEATRILYGGSVKDSNVDEIMAKEDVDGALVGGQSLIAEKFARIINFN</sequence>
<dbReference type="CDD" id="cd00311">
    <property type="entry name" value="TIM"/>
    <property type="match status" value="1"/>
</dbReference>
<dbReference type="HAMAP" id="MF_00147_B">
    <property type="entry name" value="TIM_B"/>
    <property type="match status" value="1"/>
</dbReference>
<comment type="catalytic activity">
    <reaction evidence="7 8">
        <text>D-glyceraldehyde 3-phosphate = dihydroxyacetone phosphate</text>
        <dbReference type="Rhea" id="RHEA:18585"/>
        <dbReference type="ChEBI" id="CHEBI:57642"/>
        <dbReference type="ChEBI" id="CHEBI:59776"/>
        <dbReference type="EC" id="5.3.1.1"/>
    </reaction>
</comment>
<dbReference type="GO" id="GO:0046166">
    <property type="term" value="P:glyceraldehyde-3-phosphate biosynthetic process"/>
    <property type="evidence" value="ECO:0007669"/>
    <property type="project" value="TreeGrafter"/>
</dbReference>
<keyword evidence="4 7" id="KW-0963">Cytoplasm</keyword>
<feature type="active site" description="Electrophile" evidence="7">
    <location>
        <position position="96"/>
    </location>
</feature>
<dbReference type="RefSeq" id="WP_087289115.1">
    <property type="nucleotide sequence ID" value="NZ_NFJD01000004.1"/>
</dbReference>
<dbReference type="InterPro" id="IPR020861">
    <property type="entry name" value="Triosephosphate_isomerase_AS"/>
</dbReference>
<keyword evidence="3 7" id="KW-0312">Gluconeogenesis</keyword>
<evidence type="ECO:0000313" key="9">
    <source>
        <dbReference type="EMBL" id="OUO56237.1"/>
    </source>
</evidence>
<feature type="active site" description="Proton acceptor" evidence="7">
    <location>
        <position position="168"/>
    </location>
</feature>
<accession>A0A1Y4DAH7</accession>
<proteinExistence type="inferred from homology"/>
<feature type="binding site" evidence="7">
    <location>
        <position position="214"/>
    </location>
    <ligand>
        <name>substrate</name>
    </ligand>
</feature>
<evidence type="ECO:0000256" key="4">
    <source>
        <dbReference type="ARBA" id="ARBA00022490"/>
    </source>
</evidence>
<dbReference type="GO" id="GO:0006096">
    <property type="term" value="P:glycolytic process"/>
    <property type="evidence" value="ECO:0007669"/>
    <property type="project" value="UniProtKB-UniRule"/>
</dbReference>
<dbReference type="UniPathway" id="UPA00138"/>
<dbReference type="PROSITE" id="PS51440">
    <property type="entry name" value="TIM_2"/>
    <property type="match status" value="1"/>
</dbReference>
<dbReference type="InterPro" id="IPR022896">
    <property type="entry name" value="TrioseP_Isoase_bac/euk"/>
</dbReference>
<comment type="caution">
    <text evidence="9">The sequence shown here is derived from an EMBL/GenBank/DDBJ whole genome shotgun (WGS) entry which is preliminary data.</text>
</comment>
<gene>
    <name evidence="7" type="primary">tpiA</name>
    <name evidence="9" type="ORF">B5F75_06360</name>
</gene>
<dbReference type="GO" id="GO:0004807">
    <property type="term" value="F:triose-phosphate isomerase activity"/>
    <property type="evidence" value="ECO:0007669"/>
    <property type="project" value="UniProtKB-UniRule"/>
</dbReference>
<dbReference type="Pfam" id="PF00121">
    <property type="entry name" value="TIM"/>
    <property type="match status" value="1"/>
</dbReference>
<comment type="subcellular location">
    <subcellularLocation>
        <location evidence="7 8">Cytoplasm</location>
    </subcellularLocation>
</comment>
<comment type="subunit">
    <text evidence="7 8">Homodimer.</text>
</comment>
<evidence type="ECO:0000256" key="6">
    <source>
        <dbReference type="ARBA" id="ARBA00023235"/>
    </source>
</evidence>
<dbReference type="NCBIfam" id="TIGR00419">
    <property type="entry name" value="tim"/>
    <property type="match status" value="1"/>
</dbReference>
<dbReference type="PANTHER" id="PTHR21139:SF42">
    <property type="entry name" value="TRIOSEPHOSPHATE ISOMERASE"/>
    <property type="match status" value="1"/>
</dbReference>
<dbReference type="InterPro" id="IPR035990">
    <property type="entry name" value="TIM_sf"/>
</dbReference>
<dbReference type="Gene3D" id="3.20.20.70">
    <property type="entry name" value="Aldolase class I"/>
    <property type="match status" value="1"/>
</dbReference>
<reference evidence="10" key="1">
    <citation type="submission" date="2017-04" db="EMBL/GenBank/DDBJ databases">
        <title>Function of individual gut microbiota members based on whole genome sequencing of pure cultures obtained from chicken caecum.</title>
        <authorList>
            <person name="Medvecky M."/>
            <person name="Cejkova D."/>
            <person name="Polansky O."/>
            <person name="Karasova D."/>
            <person name="Kubasova T."/>
            <person name="Cizek A."/>
            <person name="Rychlik I."/>
        </authorList>
    </citation>
    <scope>NUCLEOTIDE SEQUENCE [LARGE SCALE GENOMIC DNA]</scope>
    <source>
        <strain evidence="10">An273</strain>
    </source>
</reference>
<dbReference type="GO" id="GO:0019563">
    <property type="term" value="P:glycerol catabolic process"/>
    <property type="evidence" value="ECO:0007669"/>
    <property type="project" value="TreeGrafter"/>
</dbReference>
<dbReference type="EC" id="5.3.1.1" evidence="7 8"/>
<evidence type="ECO:0000256" key="2">
    <source>
        <dbReference type="ARBA" id="ARBA00007422"/>
    </source>
</evidence>
<evidence type="ECO:0000256" key="1">
    <source>
        <dbReference type="ARBA" id="ARBA00004680"/>
    </source>
</evidence>